<feature type="domain" description="GGDEF" evidence="3">
    <location>
        <begin position="214"/>
        <end position="343"/>
    </location>
</feature>
<evidence type="ECO:0000313" key="5">
    <source>
        <dbReference type="Proteomes" id="UP001180825"/>
    </source>
</evidence>
<sequence>MNSPADTPKVQIPSLLSKLGKMTAIRDTSLLEQSLLKTLCPMLGVLDSSLYRIDELTQAIRVLHHHHSRVIESDGLARMVERNEEIYNSAKVPAEVSGLLENVRLLGKPCTRRKASGEGLLIAYPLFGGKEICGYFVFNRDREVTLTEDAIVKGVLEVFSNYFDLLDASQRDRLTGLLNRQALENSFDRIWTILSSADDPIEAPSGRRTDSNARAHWVAVIDIDRFKEVNDNFGHVVGDEVLLLVSRVMMSVLRSSDLLFRYGGEEFVALFPAKDSDDAHALLERVRATVEGHYFPQVGHVTISIGLSRASTNDLPQEVLSWADRALYHAKKTGRNRVCDYQALVQEGVIEQASYGASELF</sequence>
<dbReference type="EMBL" id="JAVDXV010000007">
    <property type="protein sequence ID" value="MDR7334339.1"/>
    <property type="molecule type" value="Genomic_DNA"/>
</dbReference>
<dbReference type="PROSITE" id="PS50887">
    <property type="entry name" value="GGDEF"/>
    <property type="match status" value="1"/>
</dbReference>
<dbReference type="InterPro" id="IPR029787">
    <property type="entry name" value="Nucleotide_cyclase"/>
</dbReference>
<dbReference type="InterPro" id="IPR050469">
    <property type="entry name" value="Diguanylate_Cyclase"/>
</dbReference>
<comment type="catalytic activity">
    <reaction evidence="2">
        <text>2 GTP = 3',3'-c-di-GMP + 2 diphosphate</text>
        <dbReference type="Rhea" id="RHEA:24898"/>
        <dbReference type="ChEBI" id="CHEBI:33019"/>
        <dbReference type="ChEBI" id="CHEBI:37565"/>
        <dbReference type="ChEBI" id="CHEBI:58805"/>
        <dbReference type="EC" id="2.7.7.65"/>
    </reaction>
</comment>
<dbReference type="SMART" id="SM00267">
    <property type="entry name" value="GGDEF"/>
    <property type="match status" value="1"/>
</dbReference>
<dbReference type="InterPro" id="IPR043128">
    <property type="entry name" value="Rev_trsase/Diguanyl_cyclase"/>
</dbReference>
<dbReference type="PANTHER" id="PTHR45138">
    <property type="entry name" value="REGULATORY COMPONENTS OF SENSORY TRANSDUCTION SYSTEM"/>
    <property type="match status" value="1"/>
</dbReference>
<dbReference type="CDD" id="cd01949">
    <property type="entry name" value="GGDEF"/>
    <property type="match status" value="1"/>
</dbReference>
<gene>
    <name evidence="4" type="ORF">J2X21_003495</name>
</gene>
<dbReference type="EC" id="2.7.7.65" evidence="1"/>
<dbReference type="Proteomes" id="UP001180825">
    <property type="component" value="Unassembled WGS sequence"/>
</dbReference>
<keyword evidence="5" id="KW-1185">Reference proteome</keyword>
<dbReference type="InterPro" id="IPR000160">
    <property type="entry name" value="GGDEF_dom"/>
</dbReference>
<name>A0ABU2AAV6_9BURK</name>
<dbReference type="NCBIfam" id="TIGR00254">
    <property type="entry name" value="GGDEF"/>
    <property type="match status" value="1"/>
</dbReference>
<dbReference type="Gene3D" id="3.30.70.270">
    <property type="match status" value="1"/>
</dbReference>
<dbReference type="PANTHER" id="PTHR45138:SF9">
    <property type="entry name" value="DIGUANYLATE CYCLASE DGCM-RELATED"/>
    <property type="match status" value="1"/>
</dbReference>
<proteinExistence type="predicted"/>
<reference evidence="4 5" key="1">
    <citation type="submission" date="2023-07" db="EMBL/GenBank/DDBJ databases">
        <title>Sorghum-associated microbial communities from plants grown in Nebraska, USA.</title>
        <authorList>
            <person name="Schachtman D."/>
        </authorList>
    </citation>
    <scope>NUCLEOTIDE SEQUENCE [LARGE SCALE GENOMIC DNA]</scope>
    <source>
        <strain evidence="4 5">BE316</strain>
    </source>
</reference>
<dbReference type="SUPFAM" id="SSF55073">
    <property type="entry name" value="Nucleotide cyclase"/>
    <property type="match status" value="1"/>
</dbReference>
<dbReference type="RefSeq" id="WP_310330692.1">
    <property type="nucleotide sequence ID" value="NZ_JAVDXV010000007.1"/>
</dbReference>
<comment type="caution">
    <text evidence="4">The sequence shown here is derived from an EMBL/GenBank/DDBJ whole genome shotgun (WGS) entry which is preliminary data.</text>
</comment>
<evidence type="ECO:0000259" key="3">
    <source>
        <dbReference type="PROSITE" id="PS50887"/>
    </source>
</evidence>
<dbReference type="Pfam" id="PF00990">
    <property type="entry name" value="GGDEF"/>
    <property type="match status" value="1"/>
</dbReference>
<organism evidence="4 5">
    <name type="scientific">Roseateles asaccharophilus</name>
    <dbReference type="NCBI Taxonomy" id="582607"/>
    <lineage>
        <taxon>Bacteria</taxon>
        <taxon>Pseudomonadati</taxon>
        <taxon>Pseudomonadota</taxon>
        <taxon>Betaproteobacteria</taxon>
        <taxon>Burkholderiales</taxon>
        <taxon>Sphaerotilaceae</taxon>
        <taxon>Roseateles</taxon>
    </lineage>
</organism>
<evidence type="ECO:0000256" key="1">
    <source>
        <dbReference type="ARBA" id="ARBA00012528"/>
    </source>
</evidence>
<protein>
    <recommendedName>
        <fullName evidence="1">diguanylate cyclase</fullName>
        <ecNumber evidence="1">2.7.7.65</ecNumber>
    </recommendedName>
</protein>
<evidence type="ECO:0000256" key="2">
    <source>
        <dbReference type="ARBA" id="ARBA00034247"/>
    </source>
</evidence>
<evidence type="ECO:0000313" key="4">
    <source>
        <dbReference type="EMBL" id="MDR7334339.1"/>
    </source>
</evidence>
<accession>A0ABU2AAV6</accession>